<dbReference type="Proteomes" id="UP001277761">
    <property type="component" value="Unassembled WGS sequence"/>
</dbReference>
<dbReference type="InterPro" id="IPR001279">
    <property type="entry name" value="Metallo-B-lactamas"/>
</dbReference>
<comment type="caution">
    <text evidence="6">The sequence shown here is derived from an EMBL/GenBank/DDBJ whole genome shotgun (WGS) entry which is preliminary data.</text>
</comment>
<dbReference type="EMBL" id="JAXAVX010000004">
    <property type="protein sequence ID" value="MDX8151971.1"/>
    <property type="molecule type" value="Genomic_DNA"/>
</dbReference>
<evidence type="ECO:0000256" key="3">
    <source>
        <dbReference type="ARBA" id="ARBA00022801"/>
    </source>
</evidence>
<dbReference type="PANTHER" id="PTHR46233">
    <property type="entry name" value="HYDROXYACYLGLUTATHIONE HYDROLASE GLOC"/>
    <property type="match status" value="1"/>
</dbReference>
<sequence>MDVVVERIVGRWEQSNAYLLGEPGGPCVVIDPGADARETTAAAARHGMEPAAVLITHHHWDHVAGLEDLLDRVGRIDVLLHPAEREPAAALVAGITDVVDPGDLVRVGDLELRALGTPGHTAGSLSFHGHGQVFSGDTLYRDAVGGLEGPGATDEDDLRVSVLDVLLELPDETQLRPGHGEPSTIGRERRRNPAILAWGA</sequence>
<feature type="domain" description="Metallo-beta-lactamase" evidence="5">
    <location>
        <begin position="14"/>
        <end position="179"/>
    </location>
</feature>
<keyword evidence="7" id="KW-1185">Reference proteome</keyword>
<keyword evidence="3" id="KW-0378">Hydrolase</keyword>
<gene>
    <name evidence="6" type="ORF">SK069_10235</name>
</gene>
<dbReference type="SMART" id="SM00849">
    <property type="entry name" value="Lactamase_B"/>
    <property type="match status" value="1"/>
</dbReference>
<dbReference type="InterPro" id="IPR036866">
    <property type="entry name" value="RibonucZ/Hydroxyglut_hydro"/>
</dbReference>
<protein>
    <submittedName>
        <fullName evidence="6">MBL fold metallo-hydrolase</fullName>
    </submittedName>
</protein>
<evidence type="ECO:0000259" key="5">
    <source>
        <dbReference type="SMART" id="SM00849"/>
    </source>
</evidence>
<dbReference type="Gene3D" id="3.60.15.10">
    <property type="entry name" value="Ribonuclease Z/Hydroxyacylglutathione hydrolase-like"/>
    <property type="match status" value="1"/>
</dbReference>
<dbReference type="Pfam" id="PF00753">
    <property type="entry name" value="Lactamase_B"/>
    <property type="match status" value="1"/>
</dbReference>
<dbReference type="PANTHER" id="PTHR46233:SF3">
    <property type="entry name" value="HYDROXYACYLGLUTATHIONE HYDROLASE GLOC"/>
    <property type="match status" value="1"/>
</dbReference>
<evidence type="ECO:0000313" key="7">
    <source>
        <dbReference type="Proteomes" id="UP001277761"/>
    </source>
</evidence>
<dbReference type="SUPFAM" id="SSF56281">
    <property type="entry name" value="Metallo-hydrolase/oxidoreductase"/>
    <property type="match status" value="1"/>
</dbReference>
<comment type="cofactor">
    <cofactor evidence="1">
        <name>Zn(2+)</name>
        <dbReference type="ChEBI" id="CHEBI:29105"/>
    </cofactor>
</comment>
<reference evidence="6 7" key="1">
    <citation type="submission" date="2023-11" db="EMBL/GenBank/DDBJ databases">
        <authorList>
            <person name="Xu M."/>
            <person name="Jiang T."/>
        </authorList>
    </citation>
    <scope>NUCLEOTIDE SEQUENCE [LARGE SCALE GENOMIC DNA]</scope>
    <source>
        <strain evidence="6 7">SD</strain>
    </source>
</reference>
<accession>A0ABU4VJF8</accession>
<evidence type="ECO:0000256" key="1">
    <source>
        <dbReference type="ARBA" id="ARBA00001947"/>
    </source>
</evidence>
<keyword evidence="4" id="KW-0862">Zinc</keyword>
<evidence type="ECO:0000256" key="4">
    <source>
        <dbReference type="ARBA" id="ARBA00022833"/>
    </source>
</evidence>
<dbReference type="RefSeq" id="WP_319954126.1">
    <property type="nucleotide sequence ID" value="NZ_JAXAVX010000004.1"/>
</dbReference>
<keyword evidence="2" id="KW-0479">Metal-binding</keyword>
<dbReference type="CDD" id="cd06262">
    <property type="entry name" value="metallo-hydrolase-like_MBL-fold"/>
    <property type="match status" value="1"/>
</dbReference>
<dbReference type="InterPro" id="IPR051453">
    <property type="entry name" value="MBL_Glyoxalase_II"/>
</dbReference>
<evidence type="ECO:0000256" key="2">
    <source>
        <dbReference type="ARBA" id="ARBA00022723"/>
    </source>
</evidence>
<organism evidence="6 7">
    <name type="scientific">Patulibacter brassicae</name>
    <dbReference type="NCBI Taxonomy" id="1705717"/>
    <lineage>
        <taxon>Bacteria</taxon>
        <taxon>Bacillati</taxon>
        <taxon>Actinomycetota</taxon>
        <taxon>Thermoleophilia</taxon>
        <taxon>Solirubrobacterales</taxon>
        <taxon>Patulibacteraceae</taxon>
        <taxon>Patulibacter</taxon>
    </lineage>
</organism>
<proteinExistence type="predicted"/>
<name>A0ABU4VJF8_9ACTN</name>
<evidence type="ECO:0000313" key="6">
    <source>
        <dbReference type="EMBL" id="MDX8151971.1"/>
    </source>
</evidence>